<dbReference type="Pfam" id="PF08668">
    <property type="entry name" value="HDOD"/>
    <property type="match status" value="1"/>
</dbReference>
<evidence type="ECO:0000313" key="3">
    <source>
        <dbReference type="Proteomes" id="UP000078486"/>
    </source>
</evidence>
<name>A0A178IHR5_9BACT</name>
<reference evidence="2 3" key="1">
    <citation type="submission" date="2016-01" db="EMBL/GenBank/DDBJ databases">
        <title>High potential of lignocellulose degradation of a new Verrucomicrobia species.</title>
        <authorList>
            <person name="Wang Y."/>
            <person name="Shi Y."/>
            <person name="Qiu Z."/>
            <person name="Liu S."/>
            <person name="Yang H."/>
        </authorList>
    </citation>
    <scope>NUCLEOTIDE SEQUENCE [LARGE SCALE GENOMIC DNA]</scope>
    <source>
        <strain evidence="2 3">TSB47</strain>
    </source>
</reference>
<keyword evidence="2" id="KW-0418">Kinase</keyword>
<dbReference type="PANTHER" id="PTHR33525:SF3">
    <property type="entry name" value="RIBONUCLEASE Y"/>
    <property type="match status" value="1"/>
</dbReference>
<proteinExistence type="predicted"/>
<dbReference type="InterPro" id="IPR013976">
    <property type="entry name" value="HDOD"/>
</dbReference>
<dbReference type="Proteomes" id="UP000078486">
    <property type="component" value="Unassembled WGS sequence"/>
</dbReference>
<evidence type="ECO:0000259" key="1">
    <source>
        <dbReference type="PROSITE" id="PS51833"/>
    </source>
</evidence>
<dbReference type="GO" id="GO:0016301">
    <property type="term" value="F:kinase activity"/>
    <property type="evidence" value="ECO:0007669"/>
    <property type="project" value="UniProtKB-KW"/>
</dbReference>
<protein>
    <submittedName>
        <fullName evidence="2">Histidine kinase</fullName>
    </submittedName>
</protein>
<dbReference type="AlphaFoldDB" id="A0A178IHR5"/>
<accession>A0A178IHR5</accession>
<organism evidence="2 3">
    <name type="scientific">Termitidicoccus mucosus</name>
    <dbReference type="NCBI Taxonomy" id="1184151"/>
    <lineage>
        <taxon>Bacteria</taxon>
        <taxon>Pseudomonadati</taxon>
        <taxon>Verrucomicrobiota</taxon>
        <taxon>Opitutia</taxon>
        <taxon>Opitutales</taxon>
        <taxon>Opitutaceae</taxon>
        <taxon>Termitidicoccus</taxon>
    </lineage>
</organism>
<comment type="caution">
    <text evidence="2">The sequence shown here is derived from an EMBL/GenBank/DDBJ whole genome shotgun (WGS) entry which is preliminary data.</text>
</comment>
<dbReference type="STRING" id="1184151.AW736_16140"/>
<dbReference type="PROSITE" id="PS51833">
    <property type="entry name" value="HDOD"/>
    <property type="match status" value="1"/>
</dbReference>
<keyword evidence="3" id="KW-1185">Reference proteome</keyword>
<dbReference type="EMBL" id="LRRQ01000126">
    <property type="protein sequence ID" value="OAM88596.1"/>
    <property type="molecule type" value="Genomic_DNA"/>
</dbReference>
<dbReference type="RefSeq" id="WP_068771331.1">
    <property type="nucleotide sequence ID" value="NZ_CP109796.1"/>
</dbReference>
<dbReference type="SUPFAM" id="SSF109604">
    <property type="entry name" value="HD-domain/PDEase-like"/>
    <property type="match status" value="1"/>
</dbReference>
<feature type="domain" description="HDOD" evidence="1">
    <location>
        <begin position="15"/>
        <end position="212"/>
    </location>
</feature>
<evidence type="ECO:0000313" key="2">
    <source>
        <dbReference type="EMBL" id="OAM88596.1"/>
    </source>
</evidence>
<dbReference type="InterPro" id="IPR052340">
    <property type="entry name" value="RNase_Y/CdgJ"/>
</dbReference>
<gene>
    <name evidence="2" type="ORF">AW736_16140</name>
</gene>
<keyword evidence="2" id="KW-0808">Transferase</keyword>
<dbReference type="OrthoDB" id="9788446at2"/>
<dbReference type="Gene3D" id="1.10.3210.10">
    <property type="entry name" value="Hypothetical protein af1432"/>
    <property type="match status" value="1"/>
</dbReference>
<dbReference type="PANTHER" id="PTHR33525">
    <property type="match status" value="1"/>
</dbReference>
<sequence>MTPSINEVCEQALQLPCAPMLLPRLLDVLGRTDRTIQEIKELIQIDPVLASSVLRLANSAYFSAGNARIGTLHDALLRLGQREVFRVAALSIAGRWLTHEVEGYCWEPGDFCRMSLVTAVAAEVLAERTGRVPSDVSYAAGLVCGVGKLAIAYSCGGHFETIREYQKMDGCTWLDAESAVLGFNFATVGARLLTQWKFPDAFVAVATYNPPNNRLPAEHLPLAVHVHAANYLSASIGVGQGEDGFLIALNSNLLLEWGFTVDVLEAALPEVLNRASLLLRQKLASGPIEF</sequence>